<feature type="transmembrane region" description="Helical" evidence="7">
    <location>
        <begin position="32"/>
        <end position="53"/>
    </location>
</feature>
<dbReference type="GO" id="GO:0044781">
    <property type="term" value="P:bacterial-type flagellum organization"/>
    <property type="evidence" value="ECO:0007669"/>
    <property type="project" value="UniProtKB-UniRule"/>
</dbReference>
<proteinExistence type="inferred from homology"/>
<name>A0A809S5Z5_9PROT</name>
<comment type="similarity">
    <text evidence="6 7">Belongs to the FliO/MopB family.</text>
</comment>
<evidence type="ECO:0000256" key="6">
    <source>
        <dbReference type="ARBA" id="ARBA00037937"/>
    </source>
</evidence>
<evidence type="ECO:0000256" key="5">
    <source>
        <dbReference type="ARBA" id="ARBA00023143"/>
    </source>
</evidence>
<protein>
    <recommendedName>
        <fullName evidence="7">Flagellar protein</fullName>
    </recommendedName>
</protein>
<evidence type="ECO:0000256" key="1">
    <source>
        <dbReference type="ARBA" id="ARBA00022475"/>
    </source>
</evidence>
<evidence type="ECO:0000256" key="7">
    <source>
        <dbReference type="RuleBase" id="RU362064"/>
    </source>
</evidence>
<keyword evidence="8" id="KW-0732">Signal</keyword>
<dbReference type="InterPro" id="IPR022781">
    <property type="entry name" value="Flagellar_biosynth_FliO"/>
</dbReference>
<reference evidence="9" key="1">
    <citation type="journal article" name="DNA Res.">
        <title>The physiological potential of anammox bacteria as revealed by their core genome structure.</title>
        <authorList>
            <person name="Okubo T."/>
            <person name="Toyoda A."/>
            <person name="Fukuhara K."/>
            <person name="Uchiyama I."/>
            <person name="Harigaya Y."/>
            <person name="Kuroiwa M."/>
            <person name="Suzuki T."/>
            <person name="Murakami Y."/>
            <person name="Suwa Y."/>
            <person name="Takami H."/>
        </authorList>
    </citation>
    <scope>NUCLEOTIDE SEQUENCE</scope>
    <source>
        <strain evidence="9">317325-3</strain>
    </source>
</reference>
<organism evidence="9 10">
    <name type="scientific">Candidatus Desulfobacillus denitrificans</name>
    <dbReference type="NCBI Taxonomy" id="2608985"/>
    <lineage>
        <taxon>Bacteria</taxon>
        <taxon>Pseudomonadati</taxon>
        <taxon>Pseudomonadota</taxon>
        <taxon>Betaproteobacteria</taxon>
        <taxon>Candidatus Desulfobacillus</taxon>
    </lineage>
</organism>
<keyword evidence="2 7" id="KW-0812">Transmembrane</keyword>
<dbReference type="Pfam" id="PF04347">
    <property type="entry name" value="FliO"/>
    <property type="match status" value="1"/>
</dbReference>
<dbReference type="PANTHER" id="PTHR38766:SF1">
    <property type="entry name" value="FLAGELLAR PROTEIN FLIO"/>
    <property type="match status" value="1"/>
</dbReference>
<evidence type="ECO:0000256" key="3">
    <source>
        <dbReference type="ARBA" id="ARBA00022989"/>
    </source>
</evidence>
<dbReference type="InterPro" id="IPR052205">
    <property type="entry name" value="FliO/MopB"/>
</dbReference>
<keyword evidence="5 7" id="KW-0975">Bacterial flagellum</keyword>
<gene>
    <name evidence="9" type="ORF">DSYM_21100</name>
</gene>
<keyword evidence="4 7" id="KW-0472">Membrane</keyword>
<evidence type="ECO:0000256" key="4">
    <source>
        <dbReference type="ARBA" id="ARBA00023136"/>
    </source>
</evidence>
<dbReference type="KEGG" id="ddz:DSYM_21100"/>
<dbReference type="Proteomes" id="UP000662914">
    <property type="component" value="Chromosome"/>
</dbReference>
<comment type="subcellular location">
    <subcellularLocation>
        <location evidence="7">Cell membrane</location>
    </subcellularLocation>
    <subcellularLocation>
        <location evidence="7">Bacterial flagellum basal body</location>
    </subcellularLocation>
</comment>
<accession>A0A809S5Z5</accession>
<keyword evidence="9" id="KW-0966">Cell projection</keyword>
<dbReference type="AlphaFoldDB" id="A0A809S5Z5"/>
<sequence>MRKIFLPLLAALPGAALAQASGAPLPEAGASLLQVLAGLGAVVAALLGGLWLLKRVSAPLGAAGALRVVGGAAVGARERVVLVEIGETWLVVGVAPGQVSALHQMPKGQLATPAGAPAGKDFGAWLRQITERRHAG</sequence>
<keyword evidence="9" id="KW-0282">Flagellum</keyword>
<keyword evidence="1 7" id="KW-1003">Cell membrane</keyword>
<dbReference type="GO" id="GO:0005886">
    <property type="term" value="C:plasma membrane"/>
    <property type="evidence" value="ECO:0007669"/>
    <property type="project" value="UniProtKB-SubCell"/>
</dbReference>
<evidence type="ECO:0000256" key="2">
    <source>
        <dbReference type="ARBA" id="ARBA00022692"/>
    </source>
</evidence>
<keyword evidence="3 7" id="KW-1133">Transmembrane helix</keyword>
<evidence type="ECO:0000313" key="10">
    <source>
        <dbReference type="Proteomes" id="UP000662914"/>
    </source>
</evidence>
<dbReference type="EMBL" id="AP021857">
    <property type="protein sequence ID" value="BBO21411.1"/>
    <property type="molecule type" value="Genomic_DNA"/>
</dbReference>
<dbReference type="PANTHER" id="PTHR38766">
    <property type="entry name" value="FLAGELLAR PROTEIN FLIO"/>
    <property type="match status" value="1"/>
</dbReference>
<dbReference type="GO" id="GO:0009425">
    <property type="term" value="C:bacterial-type flagellum basal body"/>
    <property type="evidence" value="ECO:0007669"/>
    <property type="project" value="UniProtKB-SubCell"/>
</dbReference>
<keyword evidence="9" id="KW-0969">Cilium</keyword>
<evidence type="ECO:0000313" key="9">
    <source>
        <dbReference type="EMBL" id="BBO21411.1"/>
    </source>
</evidence>
<feature type="signal peptide" evidence="8">
    <location>
        <begin position="1"/>
        <end position="18"/>
    </location>
</feature>
<evidence type="ECO:0000256" key="8">
    <source>
        <dbReference type="SAM" id="SignalP"/>
    </source>
</evidence>
<feature type="chain" id="PRO_5035175231" description="Flagellar protein" evidence="8">
    <location>
        <begin position="19"/>
        <end position="136"/>
    </location>
</feature>
<dbReference type="NCBIfam" id="TIGR03500">
    <property type="entry name" value="FliO_TIGR"/>
    <property type="match status" value="1"/>
</dbReference>